<accession>A0A9P3GH20</accession>
<feature type="compositionally biased region" description="Low complexity" evidence="1">
    <location>
        <begin position="399"/>
        <end position="430"/>
    </location>
</feature>
<evidence type="ECO:0000313" key="3">
    <source>
        <dbReference type="Proteomes" id="UP000703269"/>
    </source>
</evidence>
<evidence type="ECO:0000256" key="1">
    <source>
        <dbReference type="SAM" id="MobiDB-lite"/>
    </source>
</evidence>
<feature type="compositionally biased region" description="Low complexity" evidence="1">
    <location>
        <begin position="268"/>
        <end position="288"/>
    </location>
</feature>
<feature type="region of interest" description="Disordered" evidence="1">
    <location>
        <begin position="1"/>
        <end position="100"/>
    </location>
</feature>
<feature type="region of interest" description="Disordered" evidence="1">
    <location>
        <begin position="177"/>
        <end position="473"/>
    </location>
</feature>
<dbReference type="EMBL" id="BPQB01000033">
    <property type="protein sequence ID" value="GJE93555.1"/>
    <property type="molecule type" value="Genomic_DNA"/>
</dbReference>
<feature type="compositionally biased region" description="Low complexity" evidence="1">
    <location>
        <begin position="11"/>
        <end position="24"/>
    </location>
</feature>
<organism evidence="2 3">
    <name type="scientific">Phanerochaete sordida</name>
    <dbReference type="NCBI Taxonomy" id="48140"/>
    <lineage>
        <taxon>Eukaryota</taxon>
        <taxon>Fungi</taxon>
        <taxon>Dikarya</taxon>
        <taxon>Basidiomycota</taxon>
        <taxon>Agaricomycotina</taxon>
        <taxon>Agaricomycetes</taxon>
        <taxon>Polyporales</taxon>
        <taxon>Phanerochaetaceae</taxon>
        <taxon>Phanerochaete</taxon>
    </lineage>
</organism>
<feature type="compositionally biased region" description="Basic and acidic residues" evidence="1">
    <location>
        <begin position="456"/>
        <end position="473"/>
    </location>
</feature>
<keyword evidence="3" id="KW-1185">Reference proteome</keyword>
<feature type="compositionally biased region" description="Pro residues" evidence="1">
    <location>
        <begin position="218"/>
        <end position="231"/>
    </location>
</feature>
<proteinExistence type="predicted"/>
<sequence>MPTFRVFPDGSSSLSPSPNTHSSSYAATHGHGGTPRSQYPAFSGAYSDHRLSAGTHPNLISATFAPGAPSLAGMDAAPDTPHERPPVPPLPSDLAQSRKGWPAERSYLNIRDSYNTDASFSTDLSSIPIVEPSHGTVRHVMGIARAEVVRTPKPSMSSVHPSVHLNRLSGTKSTIGVIASEKPPPLPTSPLTKTGFTIEDREERRERDDPFRDVRTPSPIPPQAPPQPPPANRRSVAPSNATFGDTGEQRWPPLRTSRLPWARKHDSSGSAGTSHGTATASTPSTRSSFGIRWSKGSSALAPPRPTDVPYTPASYGGSPRSVAFPASAPHDTLTVPSTLDAPSSRTSVASATSSLAESLLASFPFVPPSPAASAHSVHTPPASPLGVPEIRGEERRESSATGASALSSTLGADSRAHTPSAPPSSRTASTPTPPPSASGTRRSSLTDSPKPLFLNRKVDRSRLSIDREAGASS</sequence>
<reference evidence="2 3" key="1">
    <citation type="submission" date="2021-08" db="EMBL/GenBank/DDBJ databases">
        <title>Draft Genome Sequence of Phanerochaete sordida strain YK-624.</title>
        <authorList>
            <person name="Mori T."/>
            <person name="Dohra H."/>
            <person name="Suzuki T."/>
            <person name="Kawagishi H."/>
            <person name="Hirai H."/>
        </authorList>
    </citation>
    <scope>NUCLEOTIDE SEQUENCE [LARGE SCALE GENOMIC DNA]</scope>
    <source>
        <strain evidence="2 3">YK-624</strain>
    </source>
</reference>
<feature type="compositionally biased region" description="Low complexity" evidence="1">
    <location>
        <begin position="341"/>
        <end position="364"/>
    </location>
</feature>
<dbReference type="OrthoDB" id="10599763at2759"/>
<dbReference type="Proteomes" id="UP000703269">
    <property type="component" value="Unassembled WGS sequence"/>
</dbReference>
<gene>
    <name evidence="2" type="ORF">PsYK624_097140</name>
</gene>
<evidence type="ECO:0000313" key="2">
    <source>
        <dbReference type="EMBL" id="GJE93555.1"/>
    </source>
</evidence>
<dbReference type="AlphaFoldDB" id="A0A9P3GH20"/>
<feature type="compositionally biased region" description="Low complexity" evidence="1">
    <location>
        <begin position="371"/>
        <end position="380"/>
    </location>
</feature>
<comment type="caution">
    <text evidence="2">The sequence shown here is derived from an EMBL/GenBank/DDBJ whole genome shotgun (WGS) entry which is preliminary data.</text>
</comment>
<feature type="compositionally biased region" description="Basic and acidic residues" evidence="1">
    <location>
        <begin position="198"/>
        <end position="215"/>
    </location>
</feature>
<protein>
    <submittedName>
        <fullName evidence="2">Uncharacterized protein</fullName>
    </submittedName>
</protein>
<name>A0A9P3GH20_9APHY</name>